<reference evidence="1 2" key="1">
    <citation type="submission" date="2023-07" db="EMBL/GenBank/DDBJ databases">
        <authorList>
            <person name="Peeters C."/>
        </authorList>
    </citation>
    <scope>NUCLEOTIDE SEQUENCE [LARGE SCALE GENOMIC DNA]</scope>
    <source>
        <strain evidence="1 2">LMG 18091</strain>
    </source>
</reference>
<dbReference type="AlphaFoldDB" id="A0AAD2BDN7"/>
<evidence type="ECO:0000313" key="1">
    <source>
        <dbReference type="EMBL" id="CAJ0705435.1"/>
    </source>
</evidence>
<proteinExistence type="predicted"/>
<sequence length="120" mass="12970">MTDVRGREFDWFCTDQKGRIALVATGGEGPVPPEALASMDVHDALGSHIEVAHWGTSEVWLSYSAAGLYVYDWDDSRRAYVRIATPTAPVSVDLAASMRSAAGIPKLNADFERDASIDVA</sequence>
<dbReference type="Proteomes" id="UP001189915">
    <property type="component" value="Unassembled WGS sequence"/>
</dbReference>
<keyword evidence="2" id="KW-1185">Reference proteome</keyword>
<accession>A0AAD2BDN7</accession>
<organism evidence="1 2">
    <name type="scientific">Ralstonia wenshanensis</name>
    <dbReference type="NCBI Taxonomy" id="2842456"/>
    <lineage>
        <taxon>Bacteria</taxon>
        <taxon>Pseudomonadati</taxon>
        <taxon>Pseudomonadota</taxon>
        <taxon>Betaproteobacteria</taxon>
        <taxon>Burkholderiales</taxon>
        <taxon>Burkholderiaceae</taxon>
        <taxon>Ralstonia</taxon>
    </lineage>
</organism>
<gene>
    <name evidence="1" type="ORF">LMG18091_04438</name>
</gene>
<evidence type="ECO:0000313" key="2">
    <source>
        <dbReference type="Proteomes" id="UP001189915"/>
    </source>
</evidence>
<protein>
    <submittedName>
        <fullName evidence="1">Uncharacterized protein</fullName>
    </submittedName>
</protein>
<comment type="caution">
    <text evidence="1">The sequence shown here is derived from an EMBL/GenBank/DDBJ whole genome shotgun (WGS) entry which is preliminary data.</text>
</comment>
<name>A0AAD2BDN7_9RALS</name>
<dbReference type="EMBL" id="CATWAF010000007">
    <property type="protein sequence ID" value="CAJ0705435.1"/>
    <property type="molecule type" value="Genomic_DNA"/>
</dbReference>
<dbReference type="RefSeq" id="WP_316871489.1">
    <property type="nucleotide sequence ID" value="NZ_CATWAF010000007.1"/>
</dbReference>